<evidence type="ECO:0000313" key="4">
    <source>
        <dbReference type="EMBL" id="KAF2141718.1"/>
    </source>
</evidence>
<dbReference type="GO" id="GO:0070573">
    <property type="term" value="F:metallodipeptidase activity"/>
    <property type="evidence" value="ECO:0007669"/>
    <property type="project" value="InterPro"/>
</dbReference>
<keyword evidence="2" id="KW-0479">Metal-binding</keyword>
<reference evidence="4" key="1">
    <citation type="journal article" date="2020" name="Stud. Mycol.">
        <title>101 Dothideomycetes genomes: a test case for predicting lifestyles and emergence of pathogens.</title>
        <authorList>
            <person name="Haridas S."/>
            <person name="Albert R."/>
            <person name="Binder M."/>
            <person name="Bloem J."/>
            <person name="Labutti K."/>
            <person name="Salamov A."/>
            <person name="Andreopoulos B."/>
            <person name="Baker S."/>
            <person name="Barry K."/>
            <person name="Bills G."/>
            <person name="Bluhm B."/>
            <person name="Cannon C."/>
            <person name="Castanera R."/>
            <person name="Culley D."/>
            <person name="Daum C."/>
            <person name="Ezra D."/>
            <person name="Gonzalez J."/>
            <person name="Henrissat B."/>
            <person name="Kuo A."/>
            <person name="Liang C."/>
            <person name="Lipzen A."/>
            <person name="Lutzoni F."/>
            <person name="Magnuson J."/>
            <person name="Mondo S."/>
            <person name="Nolan M."/>
            <person name="Ohm R."/>
            <person name="Pangilinan J."/>
            <person name="Park H.-J."/>
            <person name="Ramirez L."/>
            <person name="Alfaro M."/>
            <person name="Sun H."/>
            <person name="Tritt A."/>
            <person name="Yoshinaga Y."/>
            <person name="Zwiers L.-H."/>
            <person name="Turgeon B."/>
            <person name="Goodwin S."/>
            <person name="Spatafora J."/>
            <person name="Crous P."/>
            <person name="Grigoriev I."/>
        </authorList>
    </citation>
    <scope>NUCLEOTIDE SEQUENCE</scope>
    <source>
        <strain evidence="4">CBS 121167</strain>
    </source>
</reference>
<dbReference type="GeneID" id="54296532"/>
<evidence type="ECO:0000313" key="5">
    <source>
        <dbReference type="Proteomes" id="UP000799438"/>
    </source>
</evidence>
<dbReference type="GO" id="GO:0006508">
    <property type="term" value="P:proteolysis"/>
    <property type="evidence" value="ECO:0007669"/>
    <property type="project" value="UniProtKB-KW"/>
</dbReference>
<dbReference type="InterPro" id="IPR032466">
    <property type="entry name" value="Metal_Hydrolase"/>
</dbReference>
<dbReference type="Gene3D" id="3.20.20.140">
    <property type="entry name" value="Metal-dependent hydrolases"/>
    <property type="match status" value="1"/>
</dbReference>
<sequence>MLLGAKLPGPTPFEKRQALRRAARSPFAIFVNFVAFPIFALALLWKLLSYDLDCLWQECSSVDYRAHKILKKNPLIDGHNDLLIMIRGLYGNHIYDADFSNKFEKGGLEYDIDIPRLNEGMQGGAFWSAFLPCPTNVSDFSDEAYAPIVKATLEQLDLFHRLGARYPKYFTPTPNALAAEYAFKKGRSISPVIIEGLHQIGNSISTLRLYYLLGVRYATLTWNCDNIYADAACSTDDKGRTVKSSPRWGGVSTDGRMLIEEMNRMGMIVDLAHASVDTMRDVLAGSLDRAWGGSIAPPIFSHSSAYAICPHPRNVPDEILHLVKRRNSLVMVNFNPEFISCVESDSPTGMPELYEPNVTLAQVVRHITHIGNLIGYDHVGIGTDFDGIEDTPRGLEDVSKFPDLVAELLRQGVSEKDCAKIVGRNLIRVWKEVDKVAERLQKMRLPLEDDIGKLLTEV</sequence>
<dbReference type="OrthoDB" id="445695at2759"/>
<dbReference type="PROSITE" id="PS51365">
    <property type="entry name" value="RENAL_DIPEPTIDASE_2"/>
    <property type="match status" value="1"/>
</dbReference>
<comment type="cofactor">
    <cofactor evidence="2">
        <name>Zn(2+)</name>
        <dbReference type="ChEBI" id="CHEBI:29105"/>
    </cofactor>
</comment>
<keyword evidence="5" id="KW-1185">Reference proteome</keyword>
<keyword evidence="1 2" id="KW-0224">Dipeptidase</keyword>
<name>A0A6A6BDY2_9PEZI</name>
<keyword evidence="3" id="KW-1133">Transmembrane helix</keyword>
<dbReference type="AlphaFoldDB" id="A0A6A6BDY2"/>
<protein>
    <recommendedName>
        <fullName evidence="2">Dipeptidase</fullName>
        <ecNumber evidence="2">3.4.13.19</ecNumber>
    </recommendedName>
</protein>
<dbReference type="Pfam" id="PF01244">
    <property type="entry name" value="Peptidase_M19"/>
    <property type="match status" value="1"/>
</dbReference>
<keyword evidence="2" id="KW-0482">Metalloprotease</keyword>
<dbReference type="GO" id="GO:0046872">
    <property type="term" value="F:metal ion binding"/>
    <property type="evidence" value="ECO:0007669"/>
    <property type="project" value="UniProtKB-UniRule"/>
</dbReference>
<dbReference type="PANTHER" id="PTHR10443:SF12">
    <property type="entry name" value="DIPEPTIDASE"/>
    <property type="match status" value="1"/>
</dbReference>
<feature type="transmembrane region" description="Helical" evidence="3">
    <location>
        <begin position="25"/>
        <end position="45"/>
    </location>
</feature>
<keyword evidence="3" id="KW-0812">Transmembrane</keyword>
<evidence type="ECO:0000256" key="3">
    <source>
        <dbReference type="SAM" id="Phobius"/>
    </source>
</evidence>
<evidence type="ECO:0000256" key="2">
    <source>
        <dbReference type="RuleBase" id="RU341113"/>
    </source>
</evidence>
<dbReference type="EC" id="3.4.13.19" evidence="2"/>
<dbReference type="PANTHER" id="PTHR10443">
    <property type="entry name" value="MICROSOMAL DIPEPTIDASE"/>
    <property type="match status" value="1"/>
</dbReference>
<evidence type="ECO:0000256" key="1">
    <source>
        <dbReference type="ARBA" id="ARBA00022997"/>
    </source>
</evidence>
<keyword evidence="2" id="KW-0862">Zinc</keyword>
<dbReference type="RefSeq" id="XP_033397430.1">
    <property type="nucleotide sequence ID" value="XM_033539036.1"/>
</dbReference>
<keyword evidence="3" id="KW-0472">Membrane</keyword>
<comment type="catalytic activity">
    <reaction evidence="2">
        <text>an L-aminoacyl-L-amino acid + H2O = 2 an L-alpha-amino acid</text>
        <dbReference type="Rhea" id="RHEA:48940"/>
        <dbReference type="ChEBI" id="CHEBI:15377"/>
        <dbReference type="ChEBI" id="CHEBI:59869"/>
        <dbReference type="ChEBI" id="CHEBI:77460"/>
        <dbReference type="EC" id="3.4.13.19"/>
    </reaction>
</comment>
<keyword evidence="2" id="KW-0378">Hydrolase</keyword>
<keyword evidence="2" id="KW-0645">Protease</keyword>
<dbReference type="CDD" id="cd01301">
    <property type="entry name" value="rDP_like"/>
    <property type="match status" value="1"/>
</dbReference>
<accession>A0A6A6BDY2</accession>
<gene>
    <name evidence="4" type="ORF">K452DRAFT_271413</name>
</gene>
<dbReference type="InterPro" id="IPR008257">
    <property type="entry name" value="Pept_M19"/>
</dbReference>
<dbReference type="Proteomes" id="UP000799438">
    <property type="component" value="Unassembled WGS sequence"/>
</dbReference>
<organism evidence="4 5">
    <name type="scientific">Aplosporella prunicola CBS 121167</name>
    <dbReference type="NCBI Taxonomy" id="1176127"/>
    <lineage>
        <taxon>Eukaryota</taxon>
        <taxon>Fungi</taxon>
        <taxon>Dikarya</taxon>
        <taxon>Ascomycota</taxon>
        <taxon>Pezizomycotina</taxon>
        <taxon>Dothideomycetes</taxon>
        <taxon>Dothideomycetes incertae sedis</taxon>
        <taxon>Botryosphaeriales</taxon>
        <taxon>Aplosporellaceae</taxon>
        <taxon>Aplosporella</taxon>
    </lineage>
</organism>
<dbReference type="SUPFAM" id="SSF51556">
    <property type="entry name" value="Metallo-dependent hydrolases"/>
    <property type="match status" value="1"/>
</dbReference>
<comment type="similarity">
    <text evidence="2">Belongs to the metallo-dependent hydrolases superfamily. Peptidase M19 family.</text>
</comment>
<dbReference type="EMBL" id="ML995486">
    <property type="protein sequence ID" value="KAF2141718.1"/>
    <property type="molecule type" value="Genomic_DNA"/>
</dbReference>
<proteinExistence type="inferred from homology"/>